<keyword evidence="9" id="KW-1185">Reference proteome</keyword>
<keyword evidence="4 5" id="KW-0418">Kinase</keyword>
<dbReference type="InterPro" id="IPR018483">
    <property type="entry name" value="Carb_kinase_FGGY_CS"/>
</dbReference>
<dbReference type="InterPro" id="IPR050406">
    <property type="entry name" value="FGGY_Carb_Kinase"/>
</dbReference>
<protein>
    <submittedName>
        <fullName evidence="8">FGGY-family carbohydrate kinase</fullName>
    </submittedName>
</protein>
<dbReference type="InterPro" id="IPR018484">
    <property type="entry name" value="FGGY_N"/>
</dbReference>
<dbReference type="Gene3D" id="3.30.420.40">
    <property type="match status" value="2"/>
</dbReference>
<dbReference type="RefSeq" id="WP_344798202.1">
    <property type="nucleotide sequence ID" value="NZ_BAABAU010000005.1"/>
</dbReference>
<feature type="domain" description="Carbohydrate kinase FGGY C-terminal" evidence="7">
    <location>
        <begin position="254"/>
        <end position="443"/>
    </location>
</feature>
<accession>A0ABP8E632</accession>
<organism evidence="8 9">
    <name type="scientific">Frondihabitans peucedani</name>
    <dbReference type="NCBI Taxonomy" id="598626"/>
    <lineage>
        <taxon>Bacteria</taxon>
        <taxon>Bacillati</taxon>
        <taxon>Actinomycetota</taxon>
        <taxon>Actinomycetes</taxon>
        <taxon>Micrococcales</taxon>
        <taxon>Microbacteriaceae</taxon>
        <taxon>Frondihabitans</taxon>
    </lineage>
</organism>
<dbReference type="GO" id="GO:0016301">
    <property type="term" value="F:kinase activity"/>
    <property type="evidence" value="ECO:0007669"/>
    <property type="project" value="UniProtKB-KW"/>
</dbReference>
<comment type="similarity">
    <text evidence="1 5">Belongs to the FGGY kinase family.</text>
</comment>
<dbReference type="PROSITE" id="PS00445">
    <property type="entry name" value="FGGY_KINASES_2"/>
    <property type="match status" value="1"/>
</dbReference>
<dbReference type="InterPro" id="IPR000577">
    <property type="entry name" value="Carb_kinase_FGGY"/>
</dbReference>
<evidence type="ECO:0000259" key="6">
    <source>
        <dbReference type="Pfam" id="PF00370"/>
    </source>
</evidence>
<evidence type="ECO:0000259" key="7">
    <source>
        <dbReference type="Pfam" id="PF02782"/>
    </source>
</evidence>
<dbReference type="SUPFAM" id="SSF53067">
    <property type="entry name" value="Actin-like ATPase domain"/>
    <property type="match status" value="2"/>
</dbReference>
<evidence type="ECO:0000256" key="2">
    <source>
        <dbReference type="ARBA" id="ARBA00022629"/>
    </source>
</evidence>
<gene>
    <name evidence="8" type="ORF">GCM10022256_32880</name>
</gene>
<sequence length="502" mass="52696">MTRTVLGIDASTTAIKAIAFDADGVPVATGRSSLQRQSPHPGWAEQSAEDWWQGLVAAIRDVIGQLESAGAGMPEAVCITHQRETFVCLDEDGQQVRPAILWLDTRAGTQIERFGDAAVHATSGKPPSTTPSLYKLIWLRENEPLTLERTAMVLDVGGYLAYRLTGEHVTSTASADPLSILDMAAFDWSPELLGLIGLPAESYPRLVPPGQVMATVDAGASASTGLPEGTPVVAGAGDGQAAGLGAAVLDDDRAYLSLGTSITLGLHSTEFRTSMSYRTLASPLAGSYTLEGLLASGALSLEWVRGAIAKLADTPDGNAALSALAGSSTPGSRGLLFLPYLTSAETPYWDADARGAFVGLGEYHTTADLVRATFEGLALEVRLLLELILADTGTDPGRLIVMGGAARSAVFLQILADVLERDIEVSSEDETAALGAAVLAAFAVGLHGRADLAATAARMTRTTATFRPQADSSATYSRLFAVYRLLYPQLKGVFASLGEFRR</sequence>
<feature type="domain" description="Carbohydrate kinase FGGY N-terminal" evidence="6">
    <location>
        <begin position="5"/>
        <end position="245"/>
    </location>
</feature>
<dbReference type="Pfam" id="PF02782">
    <property type="entry name" value="FGGY_C"/>
    <property type="match status" value="1"/>
</dbReference>
<reference evidence="9" key="1">
    <citation type="journal article" date="2019" name="Int. J. Syst. Evol. Microbiol.">
        <title>The Global Catalogue of Microorganisms (GCM) 10K type strain sequencing project: providing services to taxonomists for standard genome sequencing and annotation.</title>
        <authorList>
            <consortium name="The Broad Institute Genomics Platform"/>
            <consortium name="The Broad Institute Genome Sequencing Center for Infectious Disease"/>
            <person name="Wu L."/>
            <person name="Ma J."/>
        </authorList>
    </citation>
    <scope>NUCLEOTIDE SEQUENCE [LARGE SCALE GENOMIC DNA]</scope>
    <source>
        <strain evidence="9">JCM 17442</strain>
    </source>
</reference>
<dbReference type="InterPro" id="IPR018485">
    <property type="entry name" value="FGGY_C"/>
</dbReference>
<evidence type="ECO:0000256" key="4">
    <source>
        <dbReference type="ARBA" id="ARBA00022777"/>
    </source>
</evidence>
<dbReference type="InterPro" id="IPR043129">
    <property type="entry name" value="ATPase_NBD"/>
</dbReference>
<dbReference type="PANTHER" id="PTHR43095:SF5">
    <property type="entry name" value="XYLULOSE KINASE"/>
    <property type="match status" value="1"/>
</dbReference>
<evidence type="ECO:0000313" key="9">
    <source>
        <dbReference type="Proteomes" id="UP001501594"/>
    </source>
</evidence>
<dbReference type="Pfam" id="PF00370">
    <property type="entry name" value="FGGY_N"/>
    <property type="match status" value="1"/>
</dbReference>
<dbReference type="EMBL" id="BAABAU010000005">
    <property type="protein sequence ID" value="GAA4267676.1"/>
    <property type="molecule type" value="Genomic_DNA"/>
</dbReference>
<dbReference type="Proteomes" id="UP001501594">
    <property type="component" value="Unassembled WGS sequence"/>
</dbReference>
<dbReference type="CDD" id="cd07779">
    <property type="entry name" value="ASKHA_NBD_FGGY_YgcE-like"/>
    <property type="match status" value="1"/>
</dbReference>
<keyword evidence="2" id="KW-0859">Xylose metabolism</keyword>
<keyword evidence="2" id="KW-0119">Carbohydrate metabolism</keyword>
<proteinExistence type="inferred from homology"/>
<evidence type="ECO:0000313" key="8">
    <source>
        <dbReference type="EMBL" id="GAA4267676.1"/>
    </source>
</evidence>
<name>A0ABP8E632_9MICO</name>
<dbReference type="PANTHER" id="PTHR43095">
    <property type="entry name" value="SUGAR KINASE"/>
    <property type="match status" value="1"/>
</dbReference>
<evidence type="ECO:0000256" key="1">
    <source>
        <dbReference type="ARBA" id="ARBA00009156"/>
    </source>
</evidence>
<evidence type="ECO:0000256" key="5">
    <source>
        <dbReference type="RuleBase" id="RU003733"/>
    </source>
</evidence>
<keyword evidence="3 5" id="KW-0808">Transferase</keyword>
<dbReference type="PIRSF" id="PIRSF000538">
    <property type="entry name" value="GlpK"/>
    <property type="match status" value="1"/>
</dbReference>
<comment type="caution">
    <text evidence="8">The sequence shown here is derived from an EMBL/GenBank/DDBJ whole genome shotgun (WGS) entry which is preliminary data.</text>
</comment>
<evidence type="ECO:0000256" key="3">
    <source>
        <dbReference type="ARBA" id="ARBA00022679"/>
    </source>
</evidence>